<accession>A0AAU7VT37</accession>
<reference evidence="1" key="1">
    <citation type="submission" date="2024-06" db="EMBL/GenBank/DDBJ databases">
        <title>Draft genome sequence of Microbacterium sp. strain A8/3-1, isolated from Oxytropis tragacanthoides Fisch. ex DC. Root nodules in the Altai region of Russia.</title>
        <authorList>
            <person name="Sazanova A."/>
            <person name="Guro P."/>
            <person name="Kuznetsova I."/>
            <person name="Belimov A."/>
            <person name="Safronova V."/>
        </authorList>
    </citation>
    <scope>NUCLEOTIDE SEQUENCE</scope>
    <source>
        <strain evidence="1">A8/3-1</strain>
    </source>
</reference>
<sequence length="322" mass="35921">MAISTALRDWLLDSDPSLRWQVERDLTDAPPEVWEATRARVTTEGFGAALLSRQDADGQWAGGAHFPRGFFDSAEAQTSGQPWVATSWSLKDLREWGADAAALEGTVEKLAANCRWEYEDLPFWGGEVDVCINAFTLASGAWLGVDMSELARWFVTHRLADGGWNCEAEEGRSTRSSFHSTLNAMVGLLAYERLTGDTSARGARHGGEEYLLRRRLLYRESTGEVVDGFVSQFTYPHRYRYSALTALDHFRDAALLEGTRPDPRLADAVEMVRAARRPDGTWLQGTPLAGRTWFAVDAPEGEPSRWLTLFGTRVLDWWDAAA</sequence>
<dbReference type="RefSeq" id="WP_350350770.1">
    <property type="nucleotide sequence ID" value="NZ_CP158357.1"/>
</dbReference>
<dbReference type="AlphaFoldDB" id="A0AAU7VT37"/>
<gene>
    <name evidence="1" type="ORF">ABS642_15265</name>
</gene>
<organism evidence="1">
    <name type="scientific">Microbacterium sp. A8/3-1</name>
    <dbReference type="NCBI Taxonomy" id="3160749"/>
    <lineage>
        <taxon>Bacteria</taxon>
        <taxon>Bacillati</taxon>
        <taxon>Actinomycetota</taxon>
        <taxon>Actinomycetes</taxon>
        <taxon>Micrococcales</taxon>
        <taxon>Microbacteriaceae</taxon>
        <taxon>Microbacterium</taxon>
    </lineage>
</organism>
<name>A0AAU7VT37_9MICO</name>
<protein>
    <submittedName>
        <fullName evidence="1">Squalene cyclase</fullName>
    </submittedName>
</protein>
<dbReference type="EMBL" id="CP158357">
    <property type="protein sequence ID" value="XBX77262.1"/>
    <property type="molecule type" value="Genomic_DNA"/>
</dbReference>
<evidence type="ECO:0000313" key="1">
    <source>
        <dbReference type="EMBL" id="XBX77262.1"/>
    </source>
</evidence>
<dbReference type="Gene3D" id="1.50.10.20">
    <property type="match status" value="1"/>
</dbReference>
<proteinExistence type="predicted"/>
<dbReference type="InterPro" id="IPR008930">
    <property type="entry name" value="Terpenoid_cyclase/PrenylTrfase"/>
</dbReference>
<dbReference type="SUPFAM" id="SSF48239">
    <property type="entry name" value="Terpenoid cyclases/Protein prenyltransferases"/>
    <property type="match status" value="1"/>
</dbReference>